<dbReference type="Gene3D" id="3.30.465.10">
    <property type="match status" value="1"/>
</dbReference>
<dbReference type="AlphaFoldDB" id="A0AAN6UYJ6"/>
<dbReference type="Pfam" id="PF04275">
    <property type="entry name" value="P-mevalo_kinase"/>
    <property type="match status" value="1"/>
</dbReference>
<protein>
    <submittedName>
        <fullName evidence="6">Phosphoribosyltransferase</fullName>
    </submittedName>
</protein>
<evidence type="ECO:0000313" key="7">
    <source>
        <dbReference type="Proteomes" id="UP001302676"/>
    </source>
</evidence>
<keyword evidence="3" id="KW-0274">FAD</keyword>
<dbReference type="Gene3D" id="3.40.50.2020">
    <property type="match status" value="1"/>
</dbReference>
<proteinExistence type="inferred from homology"/>
<evidence type="ECO:0000256" key="4">
    <source>
        <dbReference type="ARBA" id="ARBA00023002"/>
    </source>
</evidence>
<dbReference type="Gene3D" id="3.40.462.20">
    <property type="match status" value="1"/>
</dbReference>
<sequence>MSCTLDFLKEALKQAASSATASFPKQPLVDTEYEAGFKILSQGHGWKIYQEFIIPQLCELLGHLFASHREISVLEIGPGPATILEQLPKDLRQNIAQYTAFEPNGLFASNLENRLRIPGNQPPVFPSLNRPANINRIPYRSVDCDACGEEQFDVVIFCHSLYGIAGKDKAVQQAVQMLTAKRESMVLVFHRERIFLNGLVCRQTASFPEGAVDVKNEDAILDSFAAFMVGFSTTEECVRAEWRSICRQLGRRSPTDQTYLLFRAPEVMVVLSPSALSLPGLAIAGVPTMSGDRIVKNSIARHHRPAAIARPTSLHQVQECVRWALKTNTSLTVIAGGHSGQCILPNVVALDMGAFNRIHIVPSEQGVSGLNPDPLVVADAGCNAGDIIRGTVAVGLTVPLGARPSVGAGLWLQGGIGHLSRLHGLACDAIVGAVVIRADSAEIVTVGMVPGKHRPVGSKHMVDTDLLWALKGAGSNFGVVARVIFKAYPAPMYTVRHWIFPLVDIHDARHRFDEFDKAIAKALPRTSASDAYLYWHDGNLRLGITVYQMSFDNAAQMPLSLSISATLGPELSVSVVDGVGAFESEMYMSAMHGGHGGGRTSSFKRCLLLNNIANPTVVGILAAGLQARPTPLCYFHLLHGGGAVGDVLAHESAFGLRDWEFACVITGVWRREEDGSHVARDVVDWVYRVARDLLPVSCGGYAADLGPDPRDQALAANAFGANAARLAHLKRVMDPRGIFGYACPLPRVSPVPQLIVLVTGDSGVGKDYCALVWDGMFTEHGIRARTASISETLKREYAVATGADLPRLLHDRKYKEHHRSDLTRFFTNQVRVRRSLPEDHFLSLILSAEHVDVLFITGMRDDVPVASLSHLASESRMIEVCVTTSLETRQERLGRTFGELPRLVGGTSKGDASGSWNPGVLGPSADLTFSNDEMGVDQAKEFGVTRLLPFFRPELEKLAGMVGRIPDFPRPGVDFRHVLGIAQQPGGLDACTSLLMDLFLRDSHHIDTIVGCEAGGFIFASALASRLSLPIALIRNAGKLPPPTISVAKSASHISASEGQSLESQIEMGRDVIPSGGSVVVVDDVLATGRTLSAVLRLLREGGVDLRRVRVMVVAEFPLHRGRRLLVEQGFGQVNIHALLVLGGV</sequence>
<evidence type="ECO:0000256" key="3">
    <source>
        <dbReference type="ARBA" id="ARBA00022827"/>
    </source>
</evidence>
<reference evidence="6" key="1">
    <citation type="journal article" date="2023" name="Mol. Phylogenet. Evol.">
        <title>Genome-scale phylogeny and comparative genomics of the fungal order Sordariales.</title>
        <authorList>
            <person name="Hensen N."/>
            <person name="Bonometti L."/>
            <person name="Westerberg I."/>
            <person name="Brannstrom I.O."/>
            <person name="Guillou S."/>
            <person name="Cros-Aarteil S."/>
            <person name="Calhoun S."/>
            <person name="Haridas S."/>
            <person name="Kuo A."/>
            <person name="Mondo S."/>
            <person name="Pangilinan J."/>
            <person name="Riley R."/>
            <person name="LaButti K."/>
            <person name="Andreopoulos B."/>
            <person name="Lipzen A."/>
            <person name="Chen C."/>
            <person name="Yan M."/>
            <person name="Daum C."/>
            <person name="Ng V."/>
            <person name="Clum A."/>
            <person name="Steindorff A."/>
            <person name="Ohm R.A."/>
            <person name="Martin F."/>
            <person name="Silar P."/>
            <person name="Natvig D.O."/>
            <person name="Lalanne C."/>
            <person name="Gautier V."/>
            <person name="Ament-Velasquez S.L."/>
            <person name="Kruys A."/>
            <person name="Hutchinson M.I."/>
            <person name="Powell A.J."/>
            <person name="Barry K."/>
            <person name="Miller A.N."/>
            <person name="Grigoriev I.V."/>
            <person name="Debuchy R."/>
            <person name="Gladieux P."/>
            <person name="Hiltunen Thoren M."/>
            <person name="Johannesson H."/>
        </authorList>
    </citation>
    <scope>NUCLEOTIDE SEQUENCE</scope>
    <source>
        <strain evidence="6">CBS 141.50</strain>
    </source>
</reference>
<keyword evidence="4" id="KW-0560">Oxidoreductase</keyword>
<dbReference type="GO" id="GO:0006695">
    <property type="term" value="P:cholesterol biosynthetic process"/>
    <property type="evidence" value="ECO:0007669"/>
    <property type="project" value="InterPro"/>
</dbReference>
<dbReference type="Pfam" id="PF00156">
    <property type="entry name" value="Pribosyltran"/>
    <property type="match status" value="1"/>
</dbReference>
<organism evidence="6 7">
    <name type="scientific">Dichotomopilus funicola</name>
    <dbReference type="NCBI Taxonomy" id="1934379"/>
    <lineage>
        <taxon>Eukaryota</taxon>
        <taxon>Fungi</taxon>
        <taxon>Dikarya</taxon>
        <taxon>Ascomycota</taxon>
        <taxon>Pezizomycotina</taxon>
        <taxon>Sordariomycetes</taxon>
        <taxon>Sordariomycetidae</taxon>
        <taxon>Sordariales</taxon>
        <taxon>Chaetomiaceae</taxon>
        <taxon>Dichotomopilus</taxon>
    </lineage>
</organism>
<dbReference type="GO" id="GO:0071949">
    <property type="term" value="F:FAD binding"/>
    <property type="evidence" value="ECO:0007669"/>
    <property type="project" value="InterPro"/>
</dbReference>
<dbReference type="GO" id="GO:0016757">
    <property type="term" value="F:glycosyltransferase activity"/>
    <property type="evidence" value="ECO:0007669"/>
    <property type="project" value="UniProtKB-KW"/>
</dbReference>
<name>A0AAN6UYJ6_9PEZI</name>
<dbReference type="InterPro" id="IPR016169">
    <property type="entry name" value="FAD-bd_PCMH_sub2"/>
</dbReference>
<dbReference type="PROSITE" id="PS51387">
    <property type="entry name" value="FAD_PCMH"/>
    <property type="match status" value="1"/>
</dbReference>
<dbReference type="Pfam" id="PF01565">
    <property type="entry name" value="FAD_binding_4"/>
    <property type="match status" value="1"/>
</dbReference>
<evidence type="ECO:0000256" key="2">
    <source>
        <dbReference type="ARBA" id="ARBA00022630"/>
    </source>
</evidence>
<dbReference type="InterPro" id="IPR036318">
    <property type="entry name" value="FAD-bd_PCMH-like_sf"/>
</dbReference>
<dbReference type="InterPro" id="IPR029063">
    <property type="entry name" value="SAM-dependent_MTases_sf"/>
</dbReference>
<dbReference type="InterPro" id="IPR000836">
    <property type="entry name" value="PRTase_dom"/>
</dbReference>
<keyword evidence="6" id="KW-0328">Glycosyltransferase</keyword>
<keyword evidence="2" id="KW-0285">Flavoprotein</keyword>
<dbReference type="Gene3D" id="3.40.50.300">
    <property type="entry name" value="P-loop containing nucleotide triphosphate hydrolases"/>
    <property type="match status" value="1"/>
</dbReference>
<keyword evidence="7" id="KW-1185">Reference proteome</keyword>
<gene>
    <name evidence="6" type="ORF">C8A04DRAFT_30978</name>
</gene>
<dbReference type="CDD" id="cd06223">
    <property type="entry name" value="PRTases_typeI"/>
    <property type="match status" value="1"/>
</dbReference>
<dbReference type="GO" id="GO:0005737">
    <property type="term" value="C:cytoplasm"/>
    <property type="evidence" value="ECO:0007669"/>
    <property type="project" value="InterPro"/>
</dbReference>
<dbReference type="RefSeq" id="XP_062634849.1">
    <property type="nucleotide sequence ID" value="XM_062781592.1"/>
</dbReference>
<dbReference type="InterPro" id="IPR029057">
    <property type="entry name" value="PRTase-like"/>
</dbReference>
<dbReference type="GO" id="GO:0004631">
    <property type="term" value="F:phosphomevalonate kinase activity"/>
    <property type="evidence" value="ECO:0007669"/>
    <property type="project" value="InterPro"/>
</dbReference>
<dbReference type="PANTHER" id="PTHR42973:SF25">
    <property type="entry name" value="PHOSPHOMEVALONATE KINASE"/>
    <property type="match status" value="1"/>
</dbReference>
<dbReference type="InterPro" id="IPR050416">
    <property type="entry name" value="FAD-linked_Oxidoreductase"/>
</dbReference>
<keyword evidence="6" id="KW-0808">Transferase</keyword>
<evidence type="ECO:0000259" key="5">
    <source>
        <dbReference type="PROSITE" id="PS51387"/>
    </source>
</evidence>
<reference evidence="6" key="2">
    <citation type="submission" date="2023-05" db="EMBL/GenBank/DDBJ databases">
        <authorList>
            <consortium name="Lawrence Berkeley National Laboratory"/>
            <person name="Steindorff A."/>
            <person name="Hensen N."/>
            <person name="Bonometti L."/>
            <person name="Westerberg I."/>
            <person name="Brannstrom I.O."/>
            <person name="Guillou S."/>
            <person name="Cros-Aarteil S."/>
            <person name="Calhoun S."/>
            <person name="Haridas S."/>
            <person name="Kuo A."/>
            <person name="Mondo S."/>
            <person name="Pangilinan J."/>
            <person name="Riley R."/>
            <person name="Labutti K."/>
            <person name="Andreopoulos B."/>
            <person name="Lipzen A."/>
            <person name="Chen C."/>
            <person name="Yanf M."/>
            <person name="Daum C."/>
            <person name="Ng V."/>
            <person name="Clum A."/>
            <person name="Ohm R."/>
            <person name="Martin F."/>
            <person name="Silar P."/>
            <person name="Natvig D."/>
            <person name="Lalanne C."/>
            <person name="Gautier V."/>
            <person name="Ament-Velasquez S.L."/>
            <person name="Kruys A."/>
            <person name="Hutchinson M.I."/>
            <person name="Powell A.J."/>
            <person name="Barry K."/>
            <person name="Miller A.N."/>
            <person name="Grigoriev I.V."/>
            <person name="Debuchy R."/>
            <person name="Gladieux P."/>
            <person name="Thoren M.H."/>
            <person name="Johannesson H."/>
        </authorList>
    </citation>
    <scope>NUCLEOTIDE SEQUENCE</scope>
    <source>
        <strain evidence="6">CBS 141.50</strain>
    </source>
</reference>
<dbReference type="Gene3D" id="3.40.50.150">
    <property type="entry name" value="Vaccinia Virus protein VP39"/>
    <property type="match status" value="1"/>
</dbReference>
<dbReference type="InterPro" id="IPR016166">
    <property type="entry name" value="FAD-bd_PCMH"/>
</dbReference>
<dbReference type="GO" id="GO:0016491">
    <property type="term" value="F:oxidoreductase activity"/>
    <property type="evidence" value="ECO:0007669"/>
    <property type="project" value="UniProtKB-KW"/>
</dbReference>
<dbReference type="GeneID" id="87818205"/>
<dbReference type="InterPro" id="IPR027417">
    <property type="entry name" value="P-loop_NTPase"/>
</dbReference>
<feature type="domain" description="FAD-binding PCMH-type" evidence="5">
    <location>
        <begin position="301"/>
        <end position="490"/>
    </location>
</feature>
<dbReference type="PANTHER" id="PTHR42973">
    <property type="entry name" value="BINDING OXIDOREDUCTASE, PUTATIVE (AFU_ORTHOLOGUE AFUA_1G17690)-RELATED"/>
    <property type="match status" value="1"/>
</dbReference>
<dbReference type="SUPFAM" id="SSF53271">
    <property type="entry name" value="PRTase-like"/>
    <property type="match status" value="1"/>
</dbReference>
<dbReference type="InterPro" id="IPR005919">
    <property type="entry name" value="Pmev_kin_anim"/>
</dbReference>
<comment type="caution">
    <text evidence="6">The sequence shown here is derived from an EMBL/GenBank/DDBJ whole genome shotgun (WGS) entry which is preliminary data.</text>
</comment>
<dbReference type="EMBL" id="MU853611">
    <property type="protein sequence ID" value="KAK4141478.1"/>
    <property type="molecule type" value="Genomic_DNA"/>
</dbReference>
<accession>A0AAN6UYJ6</accession>
<dbReference type="Proteomes" id="UP001302676">
    <property type="component" value="Unassembled WGS sequence"/>
</dbReference>
<dbReference type="SUPFAM" id="SSF53335">
    <property type="entry name" value="S-adenosyl-L-methionine-dependent methyltransferases"/>
    <property type="match status" value="1"/>
</dbReference>
<dbReference type="InterPro" id="IPR006094">
    <property type="entry name" value="Oxid_FAD_bind_N"/>
</dbReference>
<dbReference type="SUPFAM" id="SSF56176">
    <property type="entry name" value="FAD-binding/transporter-associated domain-like"/>
    <property type="match status" value="1"/>
</dbReference>
<comment type="similarity">
    <text evidence="1">Belongs to the oxygen-dependent FAD-linked oxidoreductase family.</text>
</comment>
<evidence type="ECO:0000256" key="1">
    <source>
        <dbReference type="ARBA" id="ARBA00005466"/>
    </source>
</evidence>
<evidence type="ECO:0000313" key="6">
    <source>
        <dbReference type="EMBL" id="KAK4141478.1"/>
    </source>
</evidence>